<dbReference type="Proteomes" id="UP000035760">
    <property type="component" value="Unassembled WGS sequence"/>
</dbReference>
<name>W6M764_9GAMM</name>
<keyword evidence="7" id="KW-1185">Reference proteome</keyword>
<dbReference type="EMBL" id="CBTJ020000073">
    <property type="protein sequence ID" value="CDI03761.1"/>
    <property type="molecule type" value="Genomic_DNA"/>
</dbReference>
<feature type="domain" description="HTH tetR-type" evidence="5">
    <location>
        <begin position="18"/>
        <end position="78"/>
    </location>
</feature>
<evidence type="ECO:0000256" key="1">
    <source>
        <dbReference type="ARBA" id="ARBA00023015"/>
    </source>
</evidence>
<dbReference type="PROSITE" id="PS50977">
    <property type="entry name" value="HTH_TETR_2"/>
    <property type="match status" value="1"/>
</dbReference>
<dbReference type="InterPro" id="IPR050109">
    <property type="entry name" value="HTH-type_TetR-like_transc_reg"/>
</dbReference>
<reference evidence="6" key="1">
    <citation type="submission" date="2013-07" db="EMBL/GenBank/DDBJ databases">
        <authorList>
            <person name="McIlroy S."/>
        </authorList>
    </citation>
    <scope>NUCLEOTIDE SEQUENCE [LARGE SCALE GENOMIC DNA]</scope>
    <source>
        <strain evidence="6">Run_A_D11</strain>
    </source>
</reference>
<dbReference type="PRINTS" id="PR00455">
    <property type="entry name" value="HTHTETR"/>
</dbReference>
<dbReference type="InterPro" id="IPR036271">
    <property type="entry name" value="Tet_transcr_reg_TetR-rel_C_sf"/>
</dbReference>
<feature type="DNA-binding region" description="H-T-H motif" evidence="4">
    <location>
        <begin position="41"/>
        <end position="60"/>
    </location>
</feature>
<evidence type="ECO:0000256" key="4">
    <source>
        <dbReference type="PROSITE-ProRule" id="PRU00335"/>
    </source>
</evidence>
<dbReference type="InterPro" id="IPR001647">
    <property type="entry name" value="HTH_TetR"/>
</dbReference>
<evidence type="ECO:0000256" key="3">
    <source>
        <dbReference type="ARBA" id="ARBA00023163"/>
    </source>
</evidence>
<dbReference type="PANTHER" id="PTHR30055:SF220">
    <property type="entry name" value="TETR-FAMILY REGULATORY PROTEIN"/>
    <property type="match status" value="1"/>
</dbReference>
<dbReference type="RefSeq" id="WP_048674838.1">
    <property type="nucleotide sequence ID" value="NZ_CBTJ020000073.1"/>
</dbReference>
<dbReference type="InterPro" id="IPR009057">
    <property type="entry name" value="Homeodomain-like_sf"/>
</dbReference>
<dbReference type="InterPro" id="IPR025996">
    <property type="entry name" value="MT1864/Rv1816-like_C"/>
</dbReference>
<dbReference type="Gene3D" id="1.10.357.10">
    <property type="entry name" value="Tetracycline Repressor, domain 2"/>
    <property type="match status" value="1"/>
</dbReference>
<dbReference type="AlphaFoldDB" id="W6M764"/>
<keyword evidence="3" id="KW-0804">Transcription</keyword>
<evidence type="ECO:0000259" key="5">
    <source>
        <dbReference type="PROSITE" id="PS50977"/>
    </source>
</evidence>
<dbReference type="GO" id="GO:0000976">
    <property type="term" value="F:transcription cis-regulatory region binding"/>
    <property type="evidence" value="ECO:0007669"/>
    <property type="project" value="TreeGrafter"/>
</dbReference>
<keyword evidence="1" id="KW-0805">Transcription regulation</keyword>
<proteinExistence type="predicted"/>
<reference evidence="6" key="2">
    <citation type="submission" date="2014-03" db="EMBL/GenBank/DDBJ databases">
        <title>Candidatus Competibacter-lineage genomes retrieved from metagenomes reveal functional metabolic diversity.</title>
        <authorList>
            <person name="McIlroy S.J."/>
            <person name="Albertsen M."/>
            <person name="Andresen E.K."/>
            <person name="Saunders A.M."/>
            <person name="Kristiansen R."/>
            <person name="Stokholm-Bjerregaard M."/>
            <person name="Nielsen K.L."/>
            <person name="Nielsen P.H."/>
        </authorList>
    </citation>
    <scope>NUCLEOTIDE SEQUENCE</scope>
    <source>
        <strain evidence="6">Run_A_D11</strain>
    </source>
</reference>
<dbReference type="OrthoDB" id="5293556at2"/>
<keyword evidence="2 4" id="KW-0238">DNA-binding</keyword>
<dbReference type="SUPFAM" id="SSF46689">
    <property type="entry name" value="Homeodomain-like"/>
    <property type="match status" value="1"/>
</dbReference>
<gene>
    <name evidence="6" type="ORF">BN873_630014</name>
</gene>
<sequence length="221" mass="24162">MIWYKDSSGTGRDRYHHGNLREALIAAALDLIAERGPAGFTFAEVARLVGVSPAAPYRHFRDRNALLVEMATRGFQQFEAELVRAWDDGRPEPLRALVNCGRAYLVFARQQPAYYSAMFAACPQPETESELARTSEGALALLRLAAEALCANQAKNQRPPSRMVALHIWSLCHGVASLFLNSGEGLPQPLSMTPEDLLEAGILLYTRGLGFGGGEPIPPKL</sequence>
<comment type="caution">
    <text evidence="6">The sequence shown here is derived from an EMBL/GenBank/DDBJ whole genome shotgun (WGS) entry which is preliminary data.</text>
</comment>
<accession>W6M764</accession>
<evidence type="ECO:0000313" key="7">
    <source>
        <dbReference type="Proteomes" id="UP000035760"/>
    </source>
</evidence>
<dbReference type="PANTHER" id="PTHR30055">
    <property type="entry name" value="HTH-TYPE TRANSCRIPTIONAL REGULATOR RUTR"/>
    <property type="match status" value="1"/>
</dbReference>
<protein>
    <submittedName>
        <fullName evidence="6">Transcriptional regulator, TetR family protein</fullName>
    </submittedName>
</protein>
<dbReference type="SUPFAM" id="SSF48498">
    <property type="entry name" value="Tetracyclin repressor-like, C-terminal domain"/>
    <property type="match status" value="1"/>
</dbReference>
<dbReference type="Pfam" id="PF00440">
    <property type="entry name" value="TetR_N"/>
    <property type="match status" value="1"/>
</dbReference>
<evidence type="ECO:0000313" key="6">
    <source>
        <dbReference type="EMBL" id="CDI03761.1"/>
    </source>
</evidence>
<dbReference type="STRING" id="1400863.BN873_630014"/>
<evidence type="ECO:0000256" key="2">
    <source>
        <dbReference type="ARBA" id="ARBA00023125"/>
    </source>
</evidence>
<dbReference type="Pfam" id="PF13305">
    <property type="entry name" value="TetR_C_33"/>
    <property type="match status" value="1"/>
</dbReference>
<organism evidence="6 7">
    <name type="scientific">Candidatus Competibacter denitrificans Run_A_D11</name>
    <dbReference type="NCBI Taxonomy" id="1400863"/>
    <lineage>
        <taxon>Bacteria</taxon>
        <taxon>Pseudomonadati</taxon>
        <taxon>Pseudomonadota</taxon>
        <taxon>Gammaproteobacteria</taxon>
        <taxon>Candidatus Competibacteraceae</taxon>
        <taxon>Candidatus Competibacter</taxon>
    </lineage>
</organism>
<dbReference type="GO" id="GO:0003700">
    <property type="term" value="F:DNA-binding transcription factor activity"/>
    <property type="evidence" value="ECO:0007669"/>
    <property type="project" value="TreeGrafter"/>
</dbReference>